<dbReference type="InterPro" id="IPR046335">
    <property type="entry name" value="LacI/GalR-like_sensor"/>
</dbReference>
<dbReference type="Pfam" id="PF13377">
    <property type="entry name" value="Peripla_BP_3"/>
    <property type="match status" value="1"/>
</dbReference>
<accession>A0A4P6JU13</accession>
<dbReference type="Gene3D" id="1.10.260.40">
    <property type="entry name" value="lambda repressor-like DNA-binding domains"/>
    <property type="match status" value="1"/>
</dbReference>
<dbReference type="SUPFAM" id="SSF47413">
    <property type="entry name" value="lambda repressor-like DNA-binding domains"/>
    <property type="match status" value="1"/>
</dbReference>
<protein>
    <recommendedName>
        <fullName evidence="5">HTH cro/C1-type domain-containing protein</fullName>
    </recommendedName>
</protein>
<organism evidence="6 7">
    <name type="scientific">Ktedonosporobacter rubrisoli</name>
    <dbReference type="NCBI Taxonomy" id="2509675"/>
    <lineage>
        <taxon>Bacteria</taxon>
        <taxon>Bacillati</taxon>
        <taxon>Chloroflexota</taxon>
        <taxon>Ktedonobacteria</taxon>
        <taxon>Ktedonobacterales</taxon>
        <taxon>Ktedonosporobacteraceae</taxon>
        <taxon>Ktedonosporobacter</taxon>
    </lineage>
</organism>
<dbReference type="Pfam" id="PF13443">
    <property type="entry name" value="HTH_26"/>
    <property type="match status" value="1"/>
</dbReference>
<evidence type="ECO:0000256" key="1">
    <source>
        <dbReference type="ARBA" id="ARBA00022491"/>
    </source>
</evidence>
<gene>
    <name evidence="6" type="ORF">EPA93_23635</name>
</gene>
<evidence type="ECO:0000313" key="7">
    <source>
        <dbReference type="Proteomes" id="UP000290365"/>
    </source>
</evidence>
<dbReference type="RefSeq" id="WP_129889866.1">
    <property type="nucleotide sequence ID" value="NZ_CP035758.1"/>
</dbReference>
<dbReference type="Gene3D" id="3.40.50.2300">
    <property type="match status" value="2"/>
</dbReference>
<keyword evidence="3" id="KW-0238">DNA-binding</keyword>
<dbReference type="InterPro" id="IPR001387">
    <property type="entry name" value="Cro/C1-type_HTH"/>
</dbReference>
<keyword evidence="1" id="KW-0678">Repressor</keyword>
<keyword evidence="2" id="KW-0805">Transcription regulation</keyword>
<evidence type="ECO:0000256" key="4">
    <source>
        <dbReference type="ARBA" id="ARBA00023163"/>
    </source>
</evidence>
<dbReference type="PANTHER" id="PTHR30146:SF148">
    <property type="entry name" value="HTH-TYPE TRANSCRIPTIONAL REPRESSOR PURR-RELATED"/>
    <property type="match status" value="1"/>
</dbReference>
<dbReference type="AlphaFoldDB" id="A0A4P6JU13"/>
<keyword evidence="4" id="KW-0804">Transcription</keyword>
<dbReference type="GO" id="GO:0000976">
    <property type="term" value="F:transcription cis-regulatory region binding"/>
    <property type="evidence" value="ECO:0007669"/>
    <property type="project" value="TreeGrafter"/>
</dbReference>
<keyword evidence="7" id="KW-1185">Reference proteome</keyword>
<proteinExistence type="predicted"/>
<dbReference type="OrthoDB" id="9784962at2"/>
<feature type="domain" description="HTH cro/C1-type" evidence="5">
    <location>
        <begin position="27"/>
        <end position="70"/>
    </location>
</feature>
<evidence type="ECO:0000256" key="3">
    <source>
        <dbReference type="ARBA" id="ARBA00023125"/>
    </source>
</evidence>
<sequence length="445" mass="48725">MPVKWTLKKWLAVEHNIYRPSQLQVVLAQKAGVQLSLQAISSLLNSTPSAIRLQTIQALCNALHCSLSDFCEVVPDDATEERARRVAEEPVQYREQTATLSPTVSHGIEQKLEIEPEVREIIMRILREQGLIPREPPAFTSSASVAERKMIGMLIPSWLWSVTPDLTRGAVECLAQTNYDLVLYSLDWGELESGRREVIDNLLTTQLTVGLLAAFPGQASHHLTHLHNDGFPVVIIDDQNEQATLWVGADNTAGAYMAVRHLIQLGHRRIAHIKGPSAYLVSRERYLGYCQALLEAGIAPDLSLVLDGDFSPQGGKTCAHTLLELPAEKRPTAIFASSDQMAYGVLSAAEAQGLRVPQDIAVVGFDDDPPSIHMRPALTTVAQPYFELGQQGMRLLLSVIEGKGAGESEPISPARMLLHTRLVVRETCGAAYKNKLSLSSDAPAV</sequence>
<dbReference type="SUPFAM" id="SSF53822">
    <property type="entry name" value="Periplasmic binding protein-like I"/>
    <property type="match status" value="1"/>
</dbReference>
<dbReference type="PROSITE" id="PS50943">
    <property type="entry name" value="HTH_CROC1"/>
    <property type="match status" value="1"/>
</dbReference>
<evidence type="ECO:0000256" key="2">
    <source>
        <dbReference type="ARBA" id="ARBA00023015"/>
    </source>
</evidence>
<dbReference type="CDD" id="cd06267">
    <property type="entry name" value="PBP1_LacI_sugar_binding-like"/>
    <property type="match status" value="1"/>
</dbReference>
<name>A0A4P6JU13_KTERU</name>
<dbReference type="KEGG" id="kbs:EPA93_23635"/>
<reference evidence="6 7" key="1">
    <citation type="submission" date="2019-01" db="EMBL/GenBank/DDBJ databases">
        <title>Ktedonosporobacter rubrisoli SCAWS-G2.</title>
        <authorList>
            <person name="Huang Y."/>
            <person name="Yan B."/>
        </authorList>
    </citation>
    <scope>NUCLEOTIDE SEQUENCE [LARGE SCALE GENOMIC DNA]</scope>
    <source>
        <strain evidence="6 7">SCAWS-G2</strain>
    </source>
</reference>
<evidence type="ECO:0000313" key="6">
    <source>
        <dbReference type="EMBL" id="QBD78813.1"/>
    </source>
</evidence>
<dbReference type="Proteomes" id="UP000290365">
    <property type="component" value="Chromosome"/>
</dbReference>
<dbReference type="InterPro" id="IPR010982">
    <property type="entry name" value="Lambda_DNA-bd_dom_sf"/>
</dbReference>
<dbReference type="GO" id="GO:0003700">
    <property type="term" value="F:DNA-binding transcription factor activity"/>
    <property type="evidence" value="ECO:0007669"/>
    <property type="project" value="TreeGrafter"/>
</dbReference>
<dbReference type="EMBL" id="CP035758">
    <property type="protein sequence ID" value="QBD78813.1"/>
    <property type="molecule type" value="Genomic_DNA"/>
</dbReference>
<dbReference type="PANTHER" id="PTHR30146">
    <property type="entry name" value="LACI-RELATED TRANSCRIPTIONAL REPRESSOR"/>
    <property type="match status" value="1"/>
</dbReference>
<evidence type="ECO:0000259" key="5">
    <source>
        <dbReference type="PROSITE" id="PS50943"/>
    </source>
</evidence>
<dbReference type="InterPro" id="IPR028082">
    <property type="entry name" value="Peripla_BP_I"/>
</dbReference>